<proteinExistence type="predicted"/>
<protein>
    <submittedName>
        <fullName evidence="1">Uncharacterized protein</fullName>
    </submittedName>
</protein>
<evidence type="ECO:0000313" key="2">
    <source>
        <dbReference type="Proteomes" id="UP000249577"/>
    </source>
</evidence>
<comment type="caution">
    <text evidence="1">The sequence shown here is derived from an EMBL/GenBank/DDBJ whole genome shotgun (WGS) entry which is preliminary data.</text>
</comment>
<sequence length="67" mass="7822">MRKLISPTRRRARDDRVMEKVDVTERRAFIVLCCIDQRSQKVPTRPDNEARLTADIASLVVEYGRYG</sequence>
<dbReference type="EMBL" id="QFPN01000009">
    <property type="protein sequence ID" value="PZQ12360.1"/>
    <property type="molecule type" value="Genomic_DNA"/>
</dbReference>
<name>A0A2W5MG37_ANCNO</name>
<accession>A0A2W5MG37</accession>
<dbReference type="AlphaFoldDB" id="A0A2W5MG37"/>
<organism evidence="1 2">
    <name type="scientific">Ancylobacter novellus</name>
    <name type="common">Thiobacillus novellus</name>
    <dbReference type="NCBI Taxonomy" id="921"/>
    <lineage>
        <taxon>Bacteria</taxon>
        <taxon>Pseudomonadati</taxon>
        <taxon>Pseudomonadota</taxon>
        <taxon>Alphaproteobacteria</taxon>
        <taxon>Hyphomicrobiales</taxon>
        <taxon>Xanthobacteraceae</taxon>
        <taxon>Ancylobacter</taxon>
    </lineage>
</organism>
<dbReference type="Proteomes" id="UP000249577">
    <property type="component" value="Unassembled WGS sequence"/>
</dbReference>
<evidence type="ECO:0000313" key="1">
    <source>
        <dbReference type="EMBL" id="PZQ12360.1"/>
    </source>
</evidence>
<gene>
    <name evidence="1" type="ORF">DI565_16150</name>
</gene>
<reference evidence="1 2" key="1">
    <citation type="submission" date="2017-08" db="EMBL/GenBank/DDBJ databases">
        <title>Infants hospitalized years apart are colonized by the same room-sourced microbial strains.</title>
        <authorList>
            <person name="Brooks B."/>
            <person name="Olm M.R."/>
            <person name="Firek B.A."/>
            <person name="Baker R."/>
            <person name="Thomas B.C."/>
            <person name="Morowitz M.J."/>
            <person name="Banfield J.F."/>
        </authorList>
    </citation>
    <scope>NUCLEOTIDE SEQUENCE [LARGE SCALE GENOMIC DNA]</scope>
    <source>
        <strain evidence="1">S2_005_003_R2_43</strain>
    </source>
</reference>